<comment type="similarity">
    <text evidence="2 5">Belongs to the acyl-CoA dehydrogenase family.</text>
</comment>
<reference evidence="10" key="1">
    <citation type="journal article" date="2019" name="Int. J. Syst. Evol. Microbiol.">
        <title>The Global Catalogue of Microorganisms (GCM) 10K type strain sequencing project: providing services to taxonomists for standard genome sequencing and annotation.</title>
        <authorList>
            <consortium name="The Broad Institute Genomics Platform"/>
            <consortium name="The Broad Institute Genome Sequencing Center for Infectious Disease"/>
            <person name="Wu L."/>
            <person name="Ma J."/>
        </authorList>
    </citation>
    <scope>NUCLEOTIDE SEQUENCE [LARGE SCALE GENOMIC DNA]</scope>
    <source>
        <strain evidence="10">JCM 17201</strain>
    </source>
</reference>
<keyword evidence="3 5" id="KW-0285">Flavoprotein</keyword>
<dbReference type="InterPro" id="IPR052547">
    <property type="entry name" value="Mito_Isobutyryl-CoADH"/>
</dbReference>
<dbReference type="Gene3D" id="2.40.110.10">
    <property type="entry name" value="Butyryl-CoA Dehydrogenase, subunit A, domain 2"/>
    <property type="match status" value="1"/>
</dbReference>
<dbReference type="SUPFAM" id="SSF47203">
    <property type="entry name" value="Acyl-CoA dehydrogenase C-terminal domain-like"/>
    <property type="match status" value="1"/>
</dbReference>
<evidence type="ECO:0000259" key="8">
    <source>
        <dbReference type="Pfam" id="PF02771"/>
    </source>
</evidence>
<dbReference type="Pfam" id="PF02770">
    <property type="entry name" value="Acyl-CoA_dh_M"/>
    <property type="match status" value="1"/>
</dbReference>
<dbReference type="SUPFAM" id="SSF56645">
    <property type="entry name" value="Acyl-CoA dehydrogenase NM domain-like"/>
    <property type="match status" value="1"/>
</dbReference>
<dbReference type="InterPro" id="IPR046373">
    <property type="entry name" value="Acyl-CoA_Oxase/DH_mid-dom_sf"/>
</dbReference>
<keyword evidence="4 5" id="KW-0274">FAD</keyword>
<dbReference type="InterPro" id="IPR009100">
    <property type="entry name" value="AcylCoA_DH/oxidase_NM_dom_sf"/>
</dbReference>
<gene>
    <name evidence="9" type="ORF">GCM10022405_20710</name>
</gene>
<dbReference type="InterPro" id="IPR006091">
    <property type="entry name" value="Acyl-CoA_Oxase/DH_mid-dom"/>
</dbReference>
<dbReference type="Proteomes" id="UP001499994">
    <property type="component" value="Unassembled WGS sequence"/>
</dbReference>
<dbReference type="PANTHER" id="PTHR43831">
    <property type="entry name" value="ISOBUTYRYL-COA DEHYDROGENASE"/>
    <property type="match status" value="1"/>
</dbReference>
<dbReference type="Gene3D" id="1.20.140.10">
    <property type="entry name" value="Butyryl-CoA Dehydrogenase, subunit A, domain 3"/>
    <property type="match status" value="1"/>
</dbReference>
<evidence type="ECO:0000256" key="4">
    <source>
        <dbReference type="ARBA" id="ARBA00022827"/>
    </source>
</evidence>
<dbReference type="Gene3D" id="1.10.540.10">
    <property type="entry name" value="Acyl-CoA dehydrogenase/oxidase, N-terminal domain"/>
    <property type="match status" value="1"/>
</dbReference>
<dbReference type="PANTHER" id="PTHR43831:SF1">
    <property type="entry name" value="ISOBUTYRYL-COA DEHYDROGENASE, MITOCHONDRIAL"/>
    <property type="match status" value="1"/>
</dbReference>
<evidence type="ECO:0000256" key="1">
    <source>
        <dbReference type="ARBA" id="ARBA00001974"/>
    </source>
</evidence>
<evidence type="ECO:0000256" key="3">
    <source>
        <dbReference type="ARBA" id="ARBA00022630"/>
    </source>
</evidence>
<dbReference type="InterPro" id="IPR009075">
    <property type="entry name" value="AcylCo_DH/oxidase_C"/>
</dbReference>
<feature type="domain" description="Acyl-CoA dehydrogenase/oxidase C-terminal" evidence="6">
    <location>
        <begin position="262"/>
        <end position="368"/>
    </location>
</feature>
<sequence>MSSVWSTRPLAHQRHIQPPLAQITAQLAQQAAALDRSGEFPHANLAWLQAHGLLGLACGQRYGGAEASLATLQQVISAIAQGEPSTALIVCMQYLHHLRLAANPDWPEALRCAISQSAVQHGALINSLRVEPELGSPARGGLPHTVAARTPAGWLLNGHKLYTTGIEGLSWLAIWARSDDANPQVGTWLVPRNSPGITIKYSWDHLGMRATGSHEVILHNVAVPLSHVVGTYPADRPPAPDTAQIQAAANAHTALLPAIYDGIAQAARRWLIAWLQQRVPASLGAPLASLPRVQENIGQIDGLLLVNQSLLRQAAAQAFTTEQANLAKVTITENAVNAVEKALALTGNHGLTRHNPLERHYRNVLCGRVHTPQNDSAWINAGKAALGSGTPASTAR</sequence>
<dbReference type="InterPro" id="IPR036250">
    <property type="entry name" value="AcylCo_DH-like_C"/>
</dbReference>
<dbReference type="PIRSF" id="PIRSF016578">
    <property type="entry name" value="HsaA"/>
    <property type="match status" value="1"/>
</dbReference>
<keyword evidence="10" id="KW-1185">Reference proteome</keyword>
<proteinExistence type="inferred from homology"/>
<protein>
    <submittedName>
        <fullName evidence="9">Acyl-CoA dehydrogenase family protein</fullName>
    </submittedName>
</protein>
<evidence type="ECO:0000256" key="5">
    <source>
        <dbReference type="RuleBase" id="RU362125"/>
    </source>
</evidence>
<evidence type="ECO:0000313" key="9">
    <source>
        <dbReference type="EMBL" id="GAA3895134.1"/>
    </source>
</evidence>
<keyword evidence="5" id="KW-0560">Oxidoreductase</keyword>
<dbReference type="EMBL" id="BAABDG010000002">
    <property type="protein sequence ID" value="GAA3895134.1"/>
    <property type="molecule type" value="Genomic_DNA"/>
</dbReference>
<comment type="cofactor">
    <cofactor evidence="1 5">
        <name>FAD</name>
        <dbReference type="ChEBI" id="CHEBI:57692"/>
    </cofactor>
</comment>
<feature type="domain" description="Acyl-CoA oxidase/dehydrogenase middle" evidence="7">
    <location>
        <begin position="131"/>
        <end position="221"/>
    </location>
</feature>
<organism evidence="9 10">
    <name type="scientific">Gibbsiella dentisursi</name>
    <dbReference type="NCBI Taxonomy" id="796890"/>
    <lineage>
        <taxon>Bacteria</taxon>
        <taxon>Pseudomonadati</taxon>
        <taxon>Pseudomonadota</taxon>
        <taxon>Gammaproteobacteria</taxon>
        <taxon>Enterobacterales</taxon>
        <taxon>Yersiniaceae</taxon>
        <taxon>Gibbsiella</taxon>
    </lineage>
</organism>
<evidence type="ECO:0000256" key="2">
    <source>
        <dbReference type="ARBA" id="ARBA00009347"/>
    </source>
</evidence>
<dbReference type="InterPro" id="IPR013786">
    <property type="entry name" value="AcylCoA_DH/ox_N"/>
</dbReference>
<name>A0ABP7L6Y7_9GAMM</name>
<evidence type="ECO:0000259" key="6">
    <source>
        <dbReference type="Pfam" id="PF00441"/>
    </source>
</evidence>
<comment type="caution">
    <text evidence="9">The sequence shown here is derived from an EMBL/GenBank/DDBJ whole genome shotgun (WGS) entry which is preliminary data.</text>
</comment>
<evidence type="ECO:0000259" key="7">
    <source>
        <dbReference type="Pfam" id="PF02770"/>
    </source>
</evidence>
<dbReference type="RefSeq" id="WP_346080717.1">
    <property type="nucleotide sequence ID" value="NZ_BAABDG010000002.1"/>
</dbReference>
<dbReference type="InterPro" id="IPR037069">
    <property type="entry name" value="AcylCoA_DH/ox_N_sf"/>
</dbReference>
<dbReference type="Pfam" id="PF02771">
    <property type="entry name" value="Acyl-CoA_dh_N"/>
    <property type="match status" value="1"/>
</dbReference>
<dbReference type="CDD" id="cd00567">
    <property type="entry name" value="ACAD"/>
    <property type="match status" value="1"/>
</dbReference>
<accession>A0ABP7L6Y7</accession>
<evidence type="ECO:0000313" key="10">
    <source>
        <dbReference type="Proteomes" id="UP001499994"/>
    </source>
</evidence>
<dbReference type="Pfam" id="PF00441">
    <property type="entry name" value="Acyl-CoA_dh_1"/>
    <property type="match status" value="1"/>
</dbReference>
<feature type="domain" description="Acyl-CoA dehydrogenase/oxidase N-terminal" evidence="8">
    <location>
        <begin position="24"/>
        <end position="92"/>
    </location>
</feature>